<dbReference type="Gene3D" id="3.30.700.10">
    <property type="entry name" value="Glycoprotein, Type 4 Pilin"/>
    <property type="match status" value="1"/>
</dbReference>
<keyword evidence="1" id="KW-0812">Transmembrane</keyword>
<comment type="caution">
    <text evidence="2">The sequence shown here is derived from an EMBL/GenBank/DDBJ whole genome shotgun (WGS) entry which is preliminary data.</text>
</comment>
<reference evidence="2 3" key="1">
    <citation type="journal article" date="2016" name="Nat. Commun.">
        <title>Thousands of microbial genomes shed light on interconnected biogeochemical processes in an aquifer system.</title>
        <authorList>
            <person name="Anantharaman K."/>
            <person name="Brown C.T."/>
            <person name="Hug L.A."/>
            <person name="Sharon I."/>
            <person name="Castelle C.J."/>
            <person name="Probst A.J."/>
            <person name="Thomas B.C."/>
            <person name="Singh A."/>
            <person name="Wilkins M.J."/>
            <person name="Karaoz U."/>
            <person name="Brodie E.L."/>
            <person name="Williams K.H."/>
            <person name="Hubbard S.S."/>
            <person name="Banfield J.F."/>
        </authorList>
    </citation>
    <scope>NUCLEOTIDE SEQUENCE [LARGE SCALE GENOMIC DNA]</scope>
</reference>
<sequence length="156" mass="18040">MGFSILDWEKSDLSFVCGVVLVVAVVSMFQLRISAMKTRDAQRKSDISLVARALKGYYGDHKTYPASDMGRIVACGEYKNEVCEWGEDKIADADEVVYLGRMPQDPFAARKWYYRYESGENSFRVYVALEYQGDRERRRDLTVECGPRVQCNWYVE</sequence>
<feature type="transmembrane region" description="Helical" evidence="1">
    <location>
        <begin position="13"/>
        <end position="33"/>
    </location>
</feature>
<dbReference type="Proteomes" id="UP000178176">
    <property type="component" value="Unassembled WGS sequence"/>
</dbReference>
<evidence type="ECO:0008006" key="4">
    <source>
        <dbReference type="Google" id="ProtNLM"/>
    </source>
</evidence>
<gene>
    <name evidence="2" type="ORF">A2876_01635</name>
</gene>
<keyword evidence="1" id="KW-0472">Membrane</keyword>
<keyword evidence="1" id="KW-1133">Transmembrane helix</keyword>
<protein>
    <recommendedName>
        <fullName evidence="4">Type II secretion system protein GspG C-terminal domain-containing protein</fullName>
    </recommendedName>
</protein>
<accession>A0A1F4YG49</accession>
<dbReference type="EMBL" id="MEXH01000005">
    <property type="protein sequence ID" value="OGC92858.1"/>
    <property type="molecule type" value="Genomic_DNA"/>
</dbReference>
<proteinExistence type="predicted"/>
<organism evidence="2 3">
    <name type="scientific">Candidatus Amesbacteria bacterium RIFCSPHIGHO2_01_FULL_48_32b</name>
    <dbReference type="NCBI Taxonomy" id="1797253"/>
    <lineage>
        <taxon>Bacteria</taxon>
        <taxon>Candidatus Amesiibacteriota</taxon>
    </lineage>
</organism>
<dbReference type="AlphaFoldDB" id="A0A1F4YG49"/>
<evidence type="ECO:0000313" key="2">
    <source>
        <dbReference type="EMBL" id="OGC92858.1"/>
    </source>
</evidence>
<evidence type="ECO:0000256" key="1">
    <source>
        <dbReference type="SAM" id="Phobius"/>
    </source>
</evidence>
<name>A0A1F4YG49_9BACT</name>
<evidence type="ECO:0000313" key="3">
    <source>
        <dbReference type="Proteomes" id="UP000178176"/>
    </source>
</evidence>